<dbReference type="Proteomes" id="UP000282574">
    <property type="component" value="Unassembled WGS sequence"/>
</dbReference>
<evidence type="ECO:0000256" key="2">
    <source>
        <dbReference type="ARBA" id="ARBA00022963"/>
    </source>
</evidence>
<gene>
    <name evidence="5" type="ORF">DSM107010_04180</name>
</gene>
<evidence type="ECO:0000256" key="3">
    <source>
        <dbReference type="ARBA" id="ARBA00023098"/>
    </source>
</evidence>
<keyword evidence="1" id="KW-0378">Hydrolase</keyword>
<dbReference type="Pfam" id="PF03403">
    <property type="entry name" value="PAF-AH_p_II"/>
    <property type="match status" value="1"/>
</dbReference>
<organism evidence="5 6">
    <name type="scientific">Chroococcidiopsis cubana SAG 39.79</name>
    <dbReference type="NCBI Taxonomy" id="388085"/>
    <lineage>
        <taxon>Bacteria</taxon>
        <taxon>Bacillati</taxon>
        <taxon>Cyanobacteriota</taxon>
        <taxon>Cyanophyceae</taxon>
        <taxon>Chroococcidiopsidales</taxon>
        <taxon>Chroococcidiopsidaceae</taxon>
        <taxon>Chroococcidiopsis</taxon>
    </lineage>
</organism>
<name>A0AB37UT02_9CYAN</name>
<dbReference type="GO" id="GO:0003847">
    <property type="term" value="F:1-alkyl-2-acetylglycerophosphocholine esterase activity"/>
    <property type="evidence" value="ECO:0007669"/>
    <property type="project" value="TreeGrafter"/>
</dbReference>
<proteinExistence type="predicted"/>
<evidence type="ECO:0000313" key="5">
    <source>
        <dbReference type="EMBL" id="RUT14387.1"/>
    </source>
</evidence>
<evidence type="ECO:0000259" key="4">
    <source>
        <dbReference type="Pfam" id="PF07176"/>
    </source>
</evidence>
<dbReference type="EMBL" id="RSCK01000002">
    <property type="protein sequence ID" value="RUT14387.1"/>
    <property type="molecule type" value="Genomic_DNA"/>
</dbReference>
<dbReference type="PANTHER" id="PTHR10272:SF13">
    <property type="entry name" value="POLY(ETHYLENE TEREPHTHALATE) HYDROLASE"/>
    <property type="match status" value="1"/>
</dbReference>
<comment type="caution">
    <text evidence="5">The sequence shown here is derived from an EMBL/GenBank/DDBJ whole genome shotgun (WGS) entry which is preliminary data.</text>
</comment>
<feature type="domain" description="DUF1400" evidence="4">
    <location>
        <begin position="21"/>
        <end position="146"/>
    </location>
</feature>
<reference evidence="5 6" key="1">
    <citation type="journal article" date="2019" name="Genome Biol. Evol.">
        <title>Day and night: Metabolic profiles and evolutionary relationships of six axenic non-marine cyanobacteria.</title>
        <authorList>
            <person name="Will S.E."/>
            <person name="Henke P."/>
            <person name="Boedeker C."/>
            <person name="Huang S."/>
            <person name="Brinkmann H."/>
            <person name="Rohde M."/>
            <person name="Jarek M."/>
            <person name="Friedl T."/>
            <person name="Seufert S."/>
            <person name="Schumacher M."/>
            <person name="Overmann J."/>
            <person name="Neumann-Schaal M."/>
            <person name="Petersen J."/>
        </authorList>
    </citation>
    <scope>NUCLEOTIDE SEQUENCE [LARGE SCALE GENOMIC DNA]</scope>
    <source>
        <strain evidence="5 6">SAG 39.79</strain>
    </source>
</reference>
<evidence type="ECO:0000256" key="1">
    <source>
        <dbReference type="ARBA" id="ARBA00022801"/>
    </source>
</evidence>
<sequence>MVSSLGLWFLPIPGIANSAIAAKKIYISYGAIERSISVNSLESYAKKGIVDDELATYAAYVSPQRLLQLQRVLLKRIDLSPVAVSQFLYTPTGTTLLKRLGEVVQTESRQSGFYALRSALILAAADPKGLTLLNILHKFPTNVRVNMGRMLQMAEALETLISQSRRAIALISENSTVAAAQVQGINFSQLPDLRSPGRFSWSKQTLKLSDRRRDRAFVADLYLPREQGERELRKLRKLRELRELGELGERTEQLPITNYQLPITNYQLPITESRRFPVIVISHGLGSDRTSFIYLAEQLASYGFAVAVPEHPGSNAEQLRSLFSGQAAEVAEPSEFVNRPLDVKYLLDELERLNAVNPSWQLNVQRAAIIGQSFGGYTALALAGASLNFSQLRQDCNNPKDIWNLSLLLQCRALALPLTQDNLKDWRIKAAIAINPFTSSIFGELGLRKIQIPIAIVSSSADTIAPALPEQIIPFAWLTAERKYLLSIDRASHFSTIGESAAEDADPIPLPAQVIGPNPAIARRYVSILSVAFMETYLDRNPQYRPYLSSSYIQTISQAPLDVSLVSSLPLTQLANSICTVVTAQQNFCPQAYRRGRKES</sequence>
<dbReference type="Gene3D" id="3.40.50.1820">
    <property type="entry name" value="alpha/beta hydrolase"/>
    <property type="match status" value="1"/>
</dbReference>
<dbReference type="AlphaFoldDB" id="A0AB37UT02"/>
<keyword evidence="6" id="KW-1185">Reference proteome</keyword>
<dbReference type="PANTHER" id="PTHR10272">
    <property type="entry name" value="PLATELET-ACTIVATING FACTOR ACETYLHYDROLASE"/>
    <property type="match status" value="1"/>
</dbReference>
<dbReference type="SUPFAM" id="SSF53474">
    <property type="entry name" value="alpha/beta-Hydrolases"/>
    <property type="match status" value="1"/>
</dbReference>
<accession>A0AB37UT02</accession>
<evidence type="ECO:0000313" key="6">
    <source>
        <dbReference type="Proteomes" id="UP000282574"/>
    </source>
</evidence>
<keyword evidence="2" id="KW-0442">Lipid degradation</keyword>
<protein>
    <recommendedName>
        <fullName evidence="4">DUF1400 domain-containing protein</fullName>
    </recommendedName>
</protein>
<dbReference type="InterPro" id="IPR010802">
    <property type="entry name" value="DUF1400"/>
</dbReference>
<dbReference type="GO" id="GO:0016042">
    <property type="term" value="P:lipid catabolic process"/>
    <property type="evidence" value="ECO:0007669"/>
    <property type="project" value="UniProtKB-KW"/>
</dbReference>
<dbReference type="Pfam" id="PF07176">
    <property type="entry name" value="DUF1400"/>
    <property type="match status" value="1"/>
</dbReference>
<keyword evidence="3" id="KW-0443">Lipid metabolism</keyword>
<dbReference type="InterPro" id="IPR029058">
    <property type="entry name" value="AB_hydrolase_fold"/>
</dbReference>